<name>A0A1Y6D2Y0_9GAMM</name>
<dbReference type="Proteomes" id="UP000192923">
    <property type="component" value="Unassembled WGS sequence"/>
</dbReference>
<gene>
    <name evidence="1" type="ORF">SAMN02949497_1645</name>
</gene>
<organism evidence="1 2">
    <name type="scientific">Methylomagnum ishizawai</name>
    <dbReference type="NCBI Taxonomy" id="1760988"/>
    <lineage>
        <taxon>Bacteria</taxon>
        <taxon>Pseudomonadati</taxon>
        <taxon>Pseudomonadota</taxon>
        <taxon>Gammaproteobacteria</taxon>
        <taxon>Methylococcales</taxon>
        <taxon>Methylococcaceae</taxon>
        <taxon>Methylomagnum</taxon>
    </lineage>
</organism>
<dbReference type="RefSeq" id="WP_085211612.1">
    <property type="nucleotide sequence ID" value="NZ_FXAM01000001.1"/>
</dbReference>
<evidence type="ECO:0000313" key="1">
    <source>
        <dbReference type="EMBL" id="SMF94335.1"/>
    </source>
</evidence>
<dbReference type="STRING" id="1760988.SAMN02949497_1645"/>
<protein>
    <submittedName>
        <fullName evidence="1">Uncharacterized protein</fullName>
    </submittedName>
</protein>
<sequence length="128" mass="14717">MQLTETKRIFEILRYVAVTSDHARVGTEEIAKALRISHRQATGDVGRMVATGFLNLTPDGRVYLSHFFKMAVDVTARKMGDEGWHGEEWDITVFTAKERNKRATQFWNDIFGDTPFGEPRKQTQEKPE</sequence>
<dbReference type="EMBL" id="FXAM01000001">
    <property type="protein sequence ID" value="SMF94335.1"/>
    <property type="molecule type" value="Genomic_DNA"/>
</dbReference>
<accession>A0A1Y6D2Y0</accession>
<keyword evidence="2" id="KW-1185">Reference proteome</keyword>
<proteinExistence type="predicted"/>
<dbReference type="AlphaFoldDB" id="A0A1Y6D2Y0"/>
<evidence type="ECO:0000313" key="2">
    <source>
        <dbReference type="Proteomes" id="UP000192923"/>
    </source>
</evidence>
<reference evidence="1 2" key="1">
    <citation type="submission" date="2016-12" db="EMBL/GenBank/DDBJ databases">
        <authorList>
            <person name="Song W.-J."/>
            <person name="Kurnit D.M."/>
        </authorList>
    </citation>
    <scope>NUCLEOTIDE SEQUENCE [LARGE SCALE GENOMIC DNA]</scope>
    <source>
        <strain evidence="1 2">175</strain>
    </source>
</reference>